<proteinExistence type="predicted"/>
<dbReference type="InterPro" id="IPR059179">
    <property type="entry name" value="MLKL-like_MCAfunc"/>
</dbReference>
<comment type="caution">
    <text evidence="1">The sequence shown here is derived from an EMBL/GenBank/DDBJ whole genome shotgun (WGS) entry which is preliminary data.</text>
</comment>
<evidence type="ECO:0000313" key="2">
    <source>
        <dbReference type="Proteomes" id="UP000789901"/>
    </source>
</evidence>
<name>A0ABN7VGP7_GIGMA</name>
<feature type="non-terminal residue" evidence="1">
    <location>
        <position position="120"/>
    </location>
</feature>
<dbReference type="InterPro" id="IPR036537">
    <property type="entry name" value="Adaptor_Cbl_N_dom_sf"/>
</dbReference>
<keyword evidence="2" id="KW-1185">Reference proteome</keyword>
<dbReference type="Gene3D" id="1.20.930.20">
    <property type="entry name" value="Adaptor protein Cbl, N-terminal domain"/>
    <property type="match status" value="1"/>
</dbReference>
<sequence length="120" mass="14572">MKESEERFKDEAYYYNVIKFKNILNRFKTFANDVSQLFTIKIFFFAENIQENFQKLMKEFDTCINDLHFAVSIVHYEQQYLDKQKIKFDLKNVMKKINDKLDLNAQKMKMSLDKETSNIQ</sequence>
<protein>
    <submittedName>
        <fullName evidence="1">4201_t:CDS:1</fullName>
    </submittedName>
</protein>
<dbReference type="CDD" id="cd21037">
    <property type="entry name" value="MLKL_NTD"/>
    <property type="match status" value="1"/>
</dbReference>
<reference evidence="1 2" key="1">
    <citation type="submission" date="2021-06" db="EMBL/GenBank/DDBJ databases">
        <authorList>
            <person name="Kallberg Y."/>
            <person name="Tangrot J."/>
            <person name="Rosling A."/>
        </authorList>
    </citation>
    <scope>NUCLEOTIDE SEQUENCE [LARGE SCALE GENOMIC DNA]</scope>
    <source>
        <strain evidence="1 2">120-4 pot B 10/14</strain>
    </source>
</reference>
<dbReference type="EMBL" id="CAJVQB010014731">
    <property type="protein sequence ID" value="CAG8770290.1"/>
    <property type="molecule type" value="Genomic_DNA"/>
</dbReference>
<gene>
    <name evidence="1" type="ORF">GMARGA_LOCUS18441</name>
</gene>
<organism evidence="1 2">
    <name type="scientific">Gigaspora margarita</name>
    <dbReference type="NCBI Taxonomy" id="4874"/>
    <lineage>
        <taxon>Eukaryota</taxon>
        <taxon>Fungi</taxon>
        <taxon>Fungi incertae sedis</taxon>
        <taxon>Mucoromycota</taxon>
        <taxon>Glomeromycotina</taxon>
        <taxon>Glomeromycetes</taxon>
        <taxon>Diversisporales</taxon>
        <taxon>Gigasporaceae</taxon>
        <taxon>Gigaspora</taxon>
    </lineage>
</organism>
<evidence type="ECO:0000313" key="1">
    <source>
        <dbReference type="EMBL" id="CAG8770290.1"/>
    </source>
</evidence>
<dbReference type="Proteomes" id="UP000789901">
    <property type="component" value="Unassembled WGS sequence"/>
</dbReference>
<accession>A0ABN7VGP7</accession>